<proteinExistence type="predicted"/>
<evidence type="ECO:0000313" key="1">
    <source>
        <dbReference type="EMBL" id="GAJ14983.1"/>
    </source>
</evidence>
<accession>X1UBV5</accession>
<comment type="caution">
    <text evidence="1">The sequence shown here is derived from an EMBL/GenBank/DDBJ whole genome shotgun (WGS) entry which is preliminary data.</text>
</comment>
<dbReference type="AlphaFoldDB" id="X1UBV5"/>
<organism evidence="1">
    <name type="scientific">marine sediment metagenome</name>
    <dbReference type="NCBI Taxonomy" id="412755"/>
    <lineage>
        <taxon>unclassified sequences</taxon>
        <taxon>metagenomes</taxon>
        <taxon>ecological metagenomes</taxon>
    </lineage>
</organism>
<protein>
    <submittedName>
        <fullName evidence="1">Uncharacterized protein</fullName>
    </submittedName>
</protein>
<feature type="non-terminal residue" evidence="1">
    <location>
        <position position="1"/>
    </location>
</feature>
<gene>
    <name evidence="1" type="ORF">S12H4_48050</name>
</gene>
<name>X1UBV5_9ZZZZ</name>
<dbReference type="EMBL" id="BARW01029981">
    <property type="protein sequence ID" value="GAJ14983.1"/>
    <property type="molecule type" value="Genomic_DNA"/>
</dbReference>
<sequence length="67" mass="7427">IVSVYINGVARLGPAVAEEVTTLPPPSKDQLNKIVKYRNPDNGVSRAYICVENSERGYQWTQMATSM</sequence>
<reference evidence="1" key="1">
    <citation type="journal article" date="2014" name="Front. Microbiol.">
        <title>High frequency of phylogenetically diverse reductive dehalogenase-homologous genes in deep subseafloor sedimentary metagenomes.</title>
        <authorList>
            <person name="Kawai M."/>
            <person name="Futagami T."/>
            <person name="Toyoda A."/>
            <person name="Takaki Y."/>
            <person name="Nishi S."/>
            <person name="Hori S."/>
            <person name="Arai W."/>
            <person name="Tsubouchi T."/>
            <person name="Morono Y."/>
            <person name="Uchiyama I."/>
            <person name="Ito T."/>
            <person name="Fujiyama A."/>
            <person name="Inagaki F."/>
            <person name="Takami H."/>
        </authorList>
    </citation>
    <scope>NUCLEOTIDE SEQUENCE</scope>
    <source>
        <strain evidence="1">Expedition CK06-06</strain>
    </source>
</reference>